<evidence type="ECO:0000259" key="1">
    <source>
        <dbReference type="Pfam" id="PF01636"/>
    </source>
</evidence>
<name>A0A919IRQ6_9ACTN</name>
<protein>
    <recommendedName>
        <fullName evidence="1">Aminoglycoside phosphotransferase domain-containing protein</fullName>
    </recommendedName>
</protein>
<dbReference type="RefSeq" id="WP_203755591.1">
    <property type="nucleotide sequence ID" value="NZ_BAAAUC010000086.1"/>
</dbReference>
<organism evidence="2 3">
    <name type="scientific">Actinoplanes cyaneus</name>
    <dbReference type="NCBI Taxonomy" id="52696"/>
    <lineage>
        <taxon>Bacteria</taxon>
        <taxon>Bacillati</taxon>
        <taxon>Actinomycetota</taxon>
        <taxon>Actinomycetes</taxon>
        <taxon>Micromonosporales</taxon>
        <taxon>Micromonosporaceae</taxon>
        <taxon>Actinoplanes</taxon>
    </lineage>
</organism>
<dbReference type="Proteomes" id="UP000619479">
    <property type="component" value="Unassembled WGS sequence"/>
</dbReference>
<accession>A0A919IRQ6</accession>
<comment type="caution">
    <text evidence="2">The sequence shown here is derived from an EMBL/GenBank/DDBJ whole genome shotgun (WGS) entry which is preliminary data.</text>
</comment>
<dbReference type="InterPro" id="IPR002575">
    <property type="entry name" value="Aminoglycoside_PTrfase"/>
</dbReference>
<dbReference type="AlphaFoldDB" id="A0A919IRQ6"/>
<dbReference type="InterPro" id="IPR011009">
    <property type="entry name" value="Kinase-like_dom_sf"/>
</dbReference>
<evidence type="ECO:0000313" key="3">
    <source>
        <dbReference type="Proteomes" id="UP000619479"/>
    </source>
</evidence>
<gene>
    <name evidence="2" type="ORF">Acy02nite_88910</name>
</gene>
<proteinExistence type="predicted"/>
<evidence type="ECO:0000313" key="2">
    <source>
        <dbReference type="EMBL" id="GID71010.1"/>
    </source>
</evidence>
<keyword evidence="3" id="KW-1185">Reference proteome</keyword>
<dbReference type="Gene3D" id="3.90.1200.10">
    <property type="match status" value="1"/>
</dbReference>
<feature type="domain" description="Aminoglycoside phosphotransferase" evidence="1">
    <location>
        <begin position="32"/>
        <end position="213"/>
    </location>
</feature>
<sequence>MIAEVLHSLKLTPDEPVAALESRSGAGLHPVRTAAGEPAFLKVTPAALGADARAAAGRELRFYTEIAPAVPIRVPRLLDVAETSEGVALLLEKTGKTVDVRSWTPPLWTALGRDLAALHEVAVPSGWFRPDGLAESLDAPDLSVAQRFWEPSLARVTDLIAGRDALVKAMEAVPAVFVHGDCHTENIVVDGDTLVLLDWQVCGPGRPSGDLAFPNVRAMPAGVTAPAELLDSYLRHRPDDRATLELAILAEELSMYVFQWPPFAAYNTPSGVQRVRRRATELAARWFAETSA</sequence>
<dbReference type="EMBL" id="BOMH01000093">
    <property type="protein sequence ID" value="GID71010.1"/>
    <property type="molecule type" value="Genomic_DNA"/>
</dbReference>
<dbReference type="SUPFAM" id="SSF56112">
    <property type="entry name" value="Protein kinase-like (PK-like)"/>
    <property type="match status" value="1"/>
</dbReference>
<reference evidence="2" key="1">
    <citation type="submission" date="2021-01" db="EMBL/GenBank/DDBJ databases">
        <title>Whole genome shotgun sequence of Actinoplanes cyaneus NBRC 14990.</title>
        <authorList>
            <person name="Komaki H."/>
            <person name="Tamura T."/>
        </authorList>
    </citation>
    <scope>NUCLEOTIDE SEQUENCE</scope>
    <source>
        <strain evidence="2">NBRC 14990</strain>
    </source>
</reference>
<dbReference type="Pfam" id="PF01636">
    <property type="entry name" value="APH"/>
    <property type="match status" value="1"/>
</dbReference>